<evidence type="ECO:0000256" key="8">
    <source>
        <dbReference type="SAM" id="MobiDB-lite"/>
    </source>
</evidence>
<evidence type="ECO:0000256" key="2">
    <source>
        <dbReference type="ARBA" id="ARBA00022692"/>
    </source>
</evidence>
<dbReference type="GO" id="GO:0071555">
    <property type="term" value="P:cell wall organization"/>
    <property type="evidence" value="ECO:0007669"/>
    <property type="project" value="UniProtKB-KW"/>
</dbReference>
<evidence type="ECO:0000313" key="10">
    <source>
        <dbReference type="Proteomes" id="UP000823915"/>
    </source>
</evidence>
<accession>A0A9D1YDR9</accession>
<evidence type="ECO:0000256" key="7">
    <source>
        <dbReference type="HAMAP-Rule" id="MF_02065"/>
    </source>
</evidence>
<dbReference type="Proteomes" id="UP000823915">
    <property type="component" value="Unassembled WGS sequence"/>
</dbReference>
<gene>
    <name evidence="7 9" type="primary">mltG</name>
    <name evidence="9" type="ORF">H9838_08135</name>
</gene>
<feature type="compositionally biased region" description="Basic and acidic residues" evidence="8">
    <location>
        <begin position="55"/>
        <end position="66"/>
    </location>
</feature>
<dbReference type="GO" id="GO:0008932">
    <property type="term" value="F:lytic endotransglycosylase activity"/>
    <property type="evidence" value="ECO:0007669"/>
    <property type="project" value="UniProtKB-UniRule"/>
</dbReference>
<comment type="similarity">
    <text evidence="7">Belongs to the transglycosylase MltG family.</text>
</comment>
<comment type="catalytic activity">
    <reaction evidence="7">
        <text>a peptidoglycan chain = a peptidoglycan chain with N-acetyl-1,6-anhydromuramyl-[peptide] at the reducing end + a peptidoglycan chain with N-acetylglucosamine at the non-reducing end.</text>
        <dbReference type="EC" id="4.2.2.29"/>
    </reaction>
</comment>
<comment type="caution">
    <text evidence="9">The sequence shown here is derived from an EMBL/GenBank/DDBJ whole genome shotgun (WGS) entry which is preliminary data.</text>
</comment>
<evidence type="ECO:0000256" key="5">
    <source>
        <dbReference type="ARBA" id="ARBA00023239"/>
    </source>
</evidence>
<reference evidence="9" key="1">
    <citation type="journal article" date="2021" name="PeerJ">
        <title>Extensive microbial diversity within the chicken gut microbiome revealed by metagenomics and culture.</title>
        <authorList>
            <person name="Gilroy R."/>
            <person name="Ravi A."/>
            <person name="Getino M."/>
            <person name="Pursley I."/>
            <person name="Horton D.L."/>
            <person name="Alikhan N.F."/>
            <person name="Baker D."/>
            <person name="Gharbi K."/>
            <person name="Hall N."/>
            <person name="Watson M."/>
            <person name="Adriaenssens E.M."/>
            <person name="Foster-Nyarko E."/>
            <person name="Jarju S."/>
            <person name="Secka A."/>
            <person name="Antonio M."/>
            <person name="Oren A."/>
            <person name="Chaudhuri R.R."/>
            <person name="La Ragione R."/>
            <person name="Hildebrand F."/>
            <person name="Pallen M.J."/>
        </authorList>
    </citation>
    <scope>NUCLEOTIDE SEQUENCE</scope>
    <source>
        <strain evidence="9">1282</strain>
    </source>
</reference>
<feature type="region of interest" description="Disordered" evidence="8">
    <location>
        <begin position="1"/>
        <end position="72"/>
    </location>
</feature>
<keyword evidence="1 7" id="KW-1003">Cell membrane</keyword>
<keyword evidence="4 7" id="KW-0472">Membrane</keyword>
<comment type="function">
    <text evidence="7">Functions as a peptidoglycan terminase that cleaves nascent peptidoglycan strands endolytically to terminate their elongation.</text>
</comment>
<evidence type="ECO:0000256" key="4">
    <source>
        <dbReference type="ARBA" id="ARBA00023136"/>
    </source>
</evidence>
<sequence length="433" mass="48117">MNDRQERGGNSGQPAQERFQLQIDEKDLATGQLNVPGRRKAQSPYGGGPGSDKGYMTEKERREEAKAHKKRDKLKARKNKRIFSLVWLCMVVLVSLTLASYLIKGSNDFLAVGRPEGTTTVTIPDTGITDVDQLAQLLYDSGAIDQPQFFSLYCKVKSMDQADFDLIDTGDYTLATNLDYEDLINTLQSGNVILEEVNVTIPEGYNVLEIAAELEKNEVCDAQEFLDYVNSGDFTNYEEVAQIGDVSGRYYALEGYLFPDTYTFYKNDDLDMVIGKMLNNFHEKMSEDIREQINASGMTMDQVINLASIIQNEAANASDMYMVSAVLHNRLDWGAEAGIYTLGCDSTMFYPYRNAAAVPETGALSYGNYNTYELQGLPPGPISNPGMDAIMAALKPSAEGSSYLYFCHAADGTAYYASNEYDHMYNRQLAGLD</sequence>
<evidence type="ECO:0000256" key="1">
    <source>
        <dbReference type="ARBA" id="ARBA00022475"/>
    </source>
</evidence>
<dbReference type="NCBIfam" id="TIGR00247">
    <property type="entry name" value="endolytic transglycosylase MltG"/>
    <property type="match status" value="1"/>
</dbReference>
<dbReference type="AlphaFoldDB" id="A0A9D1YDR9"/>
<dbReference type="EMBL" id="DXDU01000128">
    <property type="protein sequence ID" value="HIY27121.1"/>
    <property type="molecule type" value="Genomic_DNA"/>
</dbReference>
<organism evidence="9 10">
    <name type="scientific">Candidatus Acutalibacter pullistercoris</name>
    <dbReference type="NCBI Taxonomy" id="2838418"/>
    <lineage>
        <taxon>Bacteria</taxon>
        <taxon>Bacillati</taxon>
        <taxon>Bacillota</taxon>
        <taxon>Clostridia</taxon>
        <taxon>Eubacteriales</taxon>
        <taxon>Acutalibacteraceae</taxon>
        <taxon>Acutalibacter</taxon>
    </lineage>
</organism>
<evidence type="ECO:0000313" key="9">
    <source>
        <dbReference type="EMBL" id="HIY27121.1"/>
    </source>
</evidence>
<feature type="transmembrane region" description="Helical" evidence="7">
    <location>
        <begin position="82"/>
        <end position="103"/>
    </location>
</feature>
<name>A0A9D1YDR9_9FIRM</name>
<feature type="site" description="Important for catalytic activity" evidence="7">
    <location>
        <position position="313"/>
    </location>
</feature>
<dbReference type="GO" id="GO:0009252">
    <property type="term" value="P:peptidoglycan biosynthetic process"/>
    <property type="evidence" value="ECO:0007669"/>
    <property type="project" value="UniProtKB-UniRule"/>
</dbReference>
<protein>
    <recommendedName>
        <fullName evidence="7">Endolytic murein transglycosylase</fullName>
        <ecNumber evidence="7">4.2.2.29</ecNumber>
    </recommendedName>
    <alternativeName>
        <fullName evidence="7">Peptidoglycan lytic transglycosylase</fullName>
    </alternativeName>
    <alternativeName>
        <fullName evidence="7">Peptidoglycan polymerization terminase</fullName>
    </alternativeName>
</protein>
<dbReference type="PANTHER" id="PTHR30518">
    <property type="entry name" value="ENDOLYTIC MUREIN TRANSGLYCOSYLASE"/>
    <property type="match status" value="1"/>
</dbReference>
<keyword evidence="5 7" id="KW-0456">Lyase</keyword>
<keyword evidence="3 7" id="KW-1133">Transmembrane helix</keyword>
<dbReference type="Gene3D" id="3.30.1490.480">
    <property type="entry name" value="Endolytic murein transglycosylase"/>
    <property type="match status" value="1"/>
</dbReference>
<keyword evidence="6 7" id="KW-0961">Cell wall biogenesis/degradation</keyword>
<evidence type="ECO:0000256" key="6">
    <source>
        <dbReference type="ARBA" id="ARBA00023316"/>
    </source>
</evidence>
<dbReference type="GO" id="GO:0005886">
    <property type="term" value="C:plasma membrane"/>
    <property type="evidence" value="ECO:0007669"/>
    <property type="project" value="UniProtKB-SubCell"/>
</dbReference>
<proteinExistence type="inferred from homology"/>
<dbReference type="HAMAP" id="MF_02065">
    <property type="entry name" value="MltG"/>
    <property type="match status" value="1"/>
</dbReference>
<dbReference type="InterPro" id="IPR003770">
    <property type="entry name" value="MLTG-like"/>
</dbReference>
<dbReference type="PANTHER" id="PTHR30518:SF2">
    <property type="entry name" value="ENDOLYTIC MUREIN TRANSGLYCOSYLASE"/>
    <property type="match status" value="1"/>
</dbReference>
<dbReference type="EC" id="4.2.2.29" evidence="7"/>
<evidence type="ECO:0000256" key="3">
    <source>
        <dbReference type="ARBA" id="ARBA00022989"/>
    </source>
</evidence>
<comment type="subcellular location">
    <subcellularLocation>
        <location evidence="7">Cell membrane</location>
        <topology evidence="7">Single-pass membrane protein</topology>
    </subcellularLocation>
</comment>
<dbReference type="Pfam" id="PF02618">
    <property type="entry name" value="YceG"/>
    <property type="match status" value="1"/>
</dbReference>
<reference evidence="9" key="2">
    <citation type="submission" date="2021-04" db="EMBL/GenBank/DDBJ databases">
        <authorList>
            <person name="Gilroy R."/>
        </authorList>
    </citation>
    <scope>NUCLEOTIDE SEQUENCE</scope>
    <source>
        <strain evidence="9">1282</strain>
    </source>
</reference>
<keyword evidence="2 7" id="KW-0812">Transmembrane</keyword>